<evidence type="ECO:0000256" key="1">
    <source>
        <dbReference type="SAM" id="MobiDB-lite"/>
    </source>
</evidence>
<comment type="caution">
    <text evidence="4">The sequence shown here is derived from an EMBL/GenBank/DDBJ whole genome shotgun (WGS) entry which is preliminary data.</text>
</comment>
<dbReference type="InterPro" id="IPR056497">
    <property type="entry name" value="HEAT_DAAF5"/>
</dbReference>
<dbReference type="InterPro" id="IPR011989">
    <property type="entry name" value="ARM-like"/>
</dbReference>
<dbReference type="SUPFAM" id="SSF48371">
    <property type="entry name" value="ARM repeat"/>
    <property type="match status" value="1"/>
</dbReference>
<feature type="region of interest" description="Disordered" evidence="1">
    <location>
        <begin position="1"/>
        <end position="37"/>
    </location>
</feature>
<dbReference type="Proteomes" id="UP000626109">
    <property type="component" value="Unassembled WGS sequence"/>
</dbReference>
<feature type="compositionally biased region" description="Basic and acidic residues" evidence="1">
    <location>
        <begin position="1312"/>
        <end position="1322"/>
    </location>
</feature>
<feature type="compositionally biased region" description="Basic residues" evidence="1">
    <location>
        <begin position="28"/>
        <end position="37"/>
    </location>
</feature>
<proteinExistence type="predicted"/>
<feature type="domain" description="Dynein axonemal assembly factor 5 TPR repeats" evidence="3">
    <location>
        <begin position="371"/>
        <end position="445"/>
    </location>
</feature>
<accession>A0A813L0D8</accession>
<evidence type="ECO:0000313" key="4">
    <source>
        <dbReference type="EMBL" id="CAE8716402.1"/>
    </source>
</evidence>
<evidence type="ECO:0000313" key="5">
    <source>
        <dbReference type="Proteomes" id="UP000626109"/>
    </source>
</evidence>
<feature type="domain" description="Dynein axonemal assembly factor 5 TPR repeats" evidence="3">
    <location>
        <begin position="112"/>
        <end position="204"/>
    </location>
</feature>
<dbReference type="PANTHER" id="PTHR16216:SF2">
    <property type="entry name" value="DYNEIN AXONEMAL ASSEMBLY FACTOR 5"/>
    <property type="match status" value="1"/>
</dbReference>
<feature type="compositionally biased region" description="Basic and acidic residues" evidence="1">
    <location>
        <begin position="1"/>
        <end position="10"/>
    </location>
</feature>
<feature type="compositionally biased region" description="Low complexity" evidence="1">
    <location>
        <begin position="766"/>
        <end position="788"/>
    </location>
</feature>
<feature type="domain" description="Dynein axonemal assembly factor 5 HEAT-repeat" evidence="2">
    <location>
        <begin position="542"/>
        <end position="640"/>
    </location>
</feature>
<feature type="compositionally biased region" description="Polar residues" evidence="1">
    <location>
        <begin position="1302"/>
        <end position="1311"/>
    </location>
</feature>
<evidence type="ECO:0000259" key="3">
    <source>
        <dbReference type="Pfam" id="PF25757"/>
    </source>
</evidence>
<protein>
    <submittedName>
        <fullName evidence="4">Uncharacterized protein</fullName>
    </submittedName>
</protein>
<dbReference type="InterPro" id="IPR057978">
    <property type="entry name" value="TPR_DAAF5"/>
</dbReference>
<reference evidence="4" key="1">
    <citation type="submission" date="2021-02" db="EMBL/GenBank/DDBJ databases">
        <authorList>
            <person name="Dougan E. K."/>
            <person name="Rhodes N."/>
            <person name="Thang M."/>
            <person name="Chan C."/>
        </authorList>
    </citation>
    <scope>NUCLEOTIDE SEQUENCE</scope>
</reference>
<dbReference type="InterPro" id="IPR016024">
    <property type="entry name" value="ARM-type_fold"/>
</dbReference>
<dbReference type="Gene3D" id="1.25.10.10">
    <property type="entry name" value="Leucine-rich Repeat Variant"/>
    <property type="match status" value="2"/>
</dbReference>
<dbReference type="EMBL" id="CAJNNW010032960">
    <property type="protein sequence ID" value="CAE8716402.1"/>
    <property type="molecule type" value="Genomic_DNA"/>
</dbReference>
<dbReference type="Pfam" id="PF24573">
    <property type="entry name" value="HEAT_DAAF5"/>
    <property type="match status" value="1"/>
</dbReference>
<feature type="region of interest" description="Disordered" evidence="1">
    <location>
        <begin position="817"/>
        <end position="840"/>
    </location>
</feature>
<gene>
    <name evidence="4" type="ORF">PGLA2088_LOCUS39043</name>
</gene>
<dbReference type="Pfam" id="PF25757">
    <property type="entry name" value="TPR_DNAAF5"/>
    <property type="match status" value="3"/>
</dbReference>
<name>A0A813L0D8_POLGL</name>
<organism evidence="4 5">
    <name type="scientific">Polarella glacialis</name>
    <name type="common">Dinoflagellate</name>
    <dbReference type="NCBI Taxonomy" id="89957"/>
    <lineage>
        <taxon>Eukaryota</taxon>
        <taxon>Sar</taxon>
        <taxon>Alveolata</taxon>
        <taxon>Dinophyceae</taxon>
        <taxon>Suessiales</taxon>
        <taxon>Suessiaceae</taxon>
        <taxon>Polarella</taxon>
    </lineage>
</organism>
<dbReference type="PANTHER" id="PTHR16216">
    <property type="entry name" value="DYNEIN ASSEMBLY FACTOR 5, AXONEMAL"/>
    <property type="match status" value="1"/>
</dbReference>
<sequence length="1362" mass="151023">MQREQQGADRRKPKAFAGDFSSLQKERPKGKKPVAKKKQLDASLAWMQGWSAGLKQQDGKEFGLMLPAGASTEEFASMKQVEPPTTLIDALEEIPTGTPETFLAYLQRDINCLGEDSLGVRLQSIQKLERILVQQADGLSTDIIDAVCDALLKPLLKRMKDKSEKVRELAVKILRSLVENTSDLSGMLPYVFPTLVARLGSEDLDGIAHLPEVMRPDPEQKPTEISRPVEESEEVRLYLGHFVASLLARCNPTQVYSYIDEATGLLRAQAMDPYHEVKALACETMIAFCHNHTEMLLHFALPMSRSILSCLMHNHAKIRIAALRALTALLWCGVWKHNFEIFQVLMAWHDPNKVPIKAFYEPVTNVNYMSTLSFDRHPAVRRFWFETLAFWLLRCPDKVDHEPYIFPYLLTGLCDDNEDIALEVFWLIEKCGESYEAEHEEELRKTKQYGFDFSWTYNGRAHVPFPLQGIWGGGAAVERQVRRTAAHGPDFLGEQALDEHRVRDKLEEDEQEAEKLGTPVELPPRDYTWPDVRELRAYRRLPRPRLGSRCWVRQHTRRYIKATFNDVVDFRDCTALNAGRLLCMSLAYTEEGITEWLQPMMDALRKFYSGRAWVAGQGGDAQVTSTYATVVKLLGAFVEPISLWGQLKDTFDPDCSLDLDLRLASVRILTLCLEGQVETLKSVEPYDPELGLGHLSSVIPELVCAMHGSDLLLSPTEGSREVLWALIFSFLEPLRPLLSADQISKLLFVALALAAKAPPDEASELPKAMSGSASSSSKGGKPPDSSVSFDLESEELVDADKLQRALAVLSQGLEEAQSSPKSFSMDSLDEDEPSLPSFSSDPRSLHLQLFQRAFKEVMETLEDSFQVFRSVLYLSPLVVLIAPEHSDMVLQRLRGFCSSSSSAATRCAAHALGVHLALRCARFLESATQGAAPHAPDSFIWKVFQLLGDAQADMLSGPQAHLSYAVVVSGLSLWRRFFVNSSVDPRFALLGPRNVQAQETSSRALGWMASVLADQELYKRFYSALEHAEVVLTGRDRESFVVAKSRQLREESERRAGVARALAASTLTLGLRCMLLDGRGALPWRSGTVPGSTRALFLSVASIFQTAEPTLDPPFVRPTPPVLLVYAAELLHILLHLPGQQSTQQEVAAAASTAASPFRLLDDAARAIHQLPAPASSPRLPPGLILSEDEEDRLVTSFVTALIDLNLSLPPDPQAKHAPATLDETGDILIGWDESLAAAVTDTDGSSGIICRDSSCASAGGAAAIPLEVSRLLAQSQECVRWNSALALYVLGVDLTATCQDSPPHASQTHMSHTDRSALRDTQTHKATAHQCARPQQEWNLLRMCVASIRFAEVQLLLFWNH</sequence>
<feature type="domain" description="Dynein axonemal assembly factor 5 TPR repeats" evidence="3">
    <location>
        <begin position="229"/>
        <end position="337"/>
    </location>
</feature>
<dbReference type="InterPro" id="IPR052623">
    <property type="entry name" value="DAAF5"/>
</dbReference>
<feature type="region of interest" description="Disordered" evidence="1">
    <location>
        <begin position="761"/>
        <end position="788"/>
    </location>
</feature>
<evidence type="ECO:0000259" key="2">
    <source>
        <dbReference type="Pfam" id="PF24573"/>
    </source>
</evidence>
<feature type="region of interest" description="Disordered" evidence="1">
    <location>
        <begin position="1302"/>
        <end position="1322"/>
    </location>
</feature>